<dbReference type="EMBL" id="CAXAMM010043765">
    <property type="protein sequence ID" value="CAK9111615.1"/>
    <property type="molecule type" value="Genomic_DNA"/>
</dbReference>
<keyword evidence="2" id="KW-1185">Reference proteome</keyword>
<sequence length="324" mass="34843">VERPEPIAADDGDETRDPKKAWFFGKMLNKMPENIQSLFQSKEVSRRDKTKLVHSCVRRSEDDGKWELCLDNPTVATLAKTYQSVCGSETARGLPKALIVAKLGGERQLEQALRDGDVVPVQEKGKTFYCFQEIAVTRTHGKHEEVAASSGVQAAGKEELSSFGAFLDNFKPSFGSLLDDSSGMPALTAGPASWHRAPAGMPASSRCVERMPLGSGAGAVAGGAEADALPEKAMQKIDDALAWLSQAKQASRKAYQSTSAGQAATVLKVQLKNNLEQLLQHQAFLEEVKMSGTGDITAVATQLQSLTQGLVQVQELIRGLAAMR</sequence>
<dbReference type="Proteomes" id="UP001642464">
    <property type="component" value="Unassembled WGS sequence"/>
</dbReference>
<proteinExistence type="predicted"/>
<accession>A0ABP0SHA5</accession>
<evidence type="ECO:0000313" key="2">
    <source>
        <dbReference type="Proteomes" id="UP001642464"/>
    </source>
</evidence>
<organism evidence="1 2">
    <name type="scientific">Durusdinium trenchii</name>
    <dbReference type="NCBI Taxonomy" id="1381693"/>
    <lineage>
        <taxon>Eukaryota</taxon>
        <taxon>Sar</taxon>
        <taxon>Alveolata</taxon>
        <taxon>Dinophyceae</taxon>
        <taxon>Suessiales</taxon>
        <taxon>Symbiodiniaceae</taxon>
        <taxon>Durusdinium</taxon>
    </lineage>
</organism>
<reference evidence="1 2" key="1">
    <citation type="submission" date="2024-02" db="EMBL/GenBank/DDBJ databases">
        <authorList>
            <person name="Chen Y."/>
            <person name="Shah S."/>
            <person name="Dougan E. K."/>
            <person name="Thang M."/>
            <person name="Chan C."/>
        </authorList>
    </citation>
    <scope>NUCLEOTIDE SEQUENCE [LARGE SCALE GENOMIC DNA]</scope>
</reference>
<gene>
    <name evidence="1" type="ORF">SCF082_LOCUS51787</name>
</gene>
<protein>
    <recommendedName>
        <fullName evidence="3">Peptidylprolyl isomerase</fullName>
    </recommendedName>
</protein>
<comment type="caution">
    <text evidence="1">The sequence shown here is derived from an EMBL/GenBank/DDBJ whole genome shotgun (WGS) entry which is preliminary data.</text>
</comment>
<evidence type="ECO:0008006" key="3">
    <source>
        <dbReference type="Google" id="ProtNLM"/>
    </source>
</evidence>
<name>A0ABP0SHA5_9DINO</name>
<evidence type="ECO:0000313" key="1">
    <source>
        <dbReference type="EMBL" id="CAK9111615.1"/>
    </source>
</evidence>
<feature type="non-terminal residue" evidence="1">
    <location>
        <position position="1"/>
    </location>
</feature>